<proteinExistence type="predicted"/>
<dbReference type="GO" id="GO:0043565">
    <property type="term" value="F:sequence-specific DNA binding"/>
    <property type="evidence" value="ECO:0007669"/>
    <property type="project" value="InterPro"/>
</dbReference>
<dbReference type="InterPro" id="IPR002848">
    <property type="entry name" value="Translin_fam"/>
</dbReference>
<evidence type="ECO:0000256" key="1">
    <source>
        <dbReference type="SAM" id="Coils"/>
    </source>
</evidence>
<evidence type="ECO:0000313" key="3">
    <source>
        <dbReference type="Proteomes" id="UP000796880"/>
    </source>
</evidence>
<dbReference type="InterPro" id="IPR036081">
    <property type="entry name" value="Translin_sf"/>
</dbReference>
<dbReference type="OrthoDB" id="31005at2759"/>
<gene>
    <name evidence="2" type="ORF">FNV43_RR26356</name>
</gene>
<keyword evidence="3" id="KW-1185">Reference proteome</keyword>
<sequence>MTTRFSINDAITNHADYLNQLNEKRERVVKASRDITISSKWVIFQEHRYKNTWKQQHSVSSAKLGLFASRGDKC</sequence>
<dbReference type="AlphaFoldDB" id="A0A8K0DPP6"/>
<feature type="coiled-coil region" evidence="1">
    <location>
        <begin position="7"/>
        <end position="34"/>
    </location>
</feature>
<name>A0A8K0DPP6_9ROSA</name>
<dbReference type="Proteomes" id="UP000796880">
    <property type="component" value="Unassembled WGS sequence"/>
</dbReference>
<dbReference type="InterPro" id="IPR016068">
    <property type="entry name" value="Translin_N"/>
</dbReference>
<reference evidence="2" key="1">
    <citation type="submission" date="2020-03" db="EMBL/GenBank/DDBJ databases">
        <title>A high-quality chromosome-level genome assembly of a woody plant with both climbing and erect habits, Rhamnella rubrinervis.</title>
        <authorList>
            <person name="Lu Z."/>
            <person name="Yang Y."/>
            <person name="Zhu X."/>
            <person name="Sun Y."/>
        </authorList>
    </citation>
    <scope>NUCLEOTIDE SEQUENCE</scope>
    <source>
        <strain evidence="2">BYM</strain>
        <tissue evidence="2">Leaf</tissue>
    </source>
</reference>
<protein>
    <submittedName>
        <fullName evidence="2">Uncharacterized protein</fullName>
    </submittedName>
</protein>
<keyword evidence="1" id="KW-0175">Coiled coil</keyword>
<dbReference type="PANTHER" id="PTHR10741">
    <property type="entry name" value="TRANSLIN AND TRANSLIN ASSOCIATED PROTEIN X"/>
    <property type="match status" value="1"/>
</dbReference>
<dbReference type="Gene3D" id="1.20.58.190">
    <property type="entry name" value="Translin, domain 1"/>
    <property type="match status" value="1"/>
</dbReference>
<organism evidence="2 3">
    <name type="scientific">Rhamnella rubrinervis</name>
    <dbReference type="NCBI Taxonomy" id="2594499"/>
    <lineage>
        <taxon>Eukaryota</taxon>
        <taxon>Viridiplantae</taxon>
        <taxon>Streptophyta</taxon>
        <taxon>Embryophyta</taxon>
        <taxon>Tracheophyta</taxon>
        <taxon>Spermatophyta</taxon>
        <taxon>Magnoliopsida</taxon>
        <taxon>eudicotyledons</taxon>
        <taxon>Gunneridae</taxon>
        <taxon>Pentapetalae</taxon>
        <taxon>rosids</taxon>
        <taxon>fabids</taxon>
        <taxon>Rosales</taxon>
        <taxon>Rhamnaceae</taxon>
        <taxon>rhamnoid group</taxon>
        <taxon>Rhamneae</taxon>
        <taxon>Rhamnella</taxon>
    </lineage>
</organism>
<dbReference type="EMBL" id="VOIH02000012">
    <property type="protein sequence ID" value="KAF3431625.1"/>
    <property type="molecule type" value="Genomic_DNA"/>
</dbReference>
<accession>A0A8K0DPP6</accession>
<evidence type="ECO:0000313" key="2">
    <source>
        <dbReference type="EMBL" id="KAF3431625.1"/>
    </source>
</evidence>
<comment type="caution">
    <text evidence="2">The sequence shown here is derived from an EMBL/GenBank/DDBJ whole genome shotgun (WGS) entry which is preliminary data.</text>
</comment>
<dbReference type="SUPFAM" id="SSF74784">
    <property type="entry name" value="Translin"/>
    <property type="match status" value="1"/>
</dbReference>
<dbReference type="Pfam" id="PF01997">
    <property type="entry name" value="Translin"/>
    <property type="match status" value="1"/>
</dbReference>